<keyword evidence="2" id="KW-0433">Leucine-rich repeat</keyword>
<protein>
    <recommendedName>
        <fullName evidence="7">Disease resistance N-terminal domain-containing protein</fullName>
    </recommendedName>
</protein>
<reference evidence="8" key="1">
    <citation type="submission" date="2020-07" db="EMBL/GenBank/DDBJ databases">
        <title>Genome sequence and genetic diversity analysis of an under-domesticated orphan crop, white fonio (Digitaria exilis).</title>
        <authorList>
            <person name="Bennetzen J.L."/>
            <person name="Chen S."/>
            <person name="Ma X."/>
            <person name="Wang X."/>
            <person name="Yssel A.E.J."/>
            <person name="Chaluvadi S.R."/>
            <person name="Johnson M."/>
            <person name="Gangashetty P."/>
            <person name="Hamidou F."/>
            <person name="Sanogo M.D."/>
            <person name="Zwaenepoel A."/>
            <person name="Wallace J."/>
            <person name="Van De Peer Y."/>
            <person name="Van Deynze A."/>
        </authorList>
    </citation>
    <scope>NUCLEOTIDE SEQUENCE</scope>
    <source>
        <tissue evidence="8">Leaves</tissue>
    </source>
</reference>
<proteinExistence type="inferred from homology"/>
<name>A0A835KY31_9POAL</name>
<gene>
    <name evidence="8" type="ORF">HU200_003717</name>
</gene>
<comment type="caution">
    <text evidence="8">The sequence shown here is derived from an EMBL/GenBank/DDBJ whole genome shotgun (WGS) entry which is preliminary data.</text>
</comment>
<dbReference type="Pfam" id="PF18052">
    <property type="entry name" value="Rx_N"/>
    <property type="match status" value="1"/>
</dbReference>
<organism evidence="8 9">
    <name type="scientific">Digitaria exilis</name>
    <dbReference type="NCBI Taxonomy" id="1010633"/>
    <lineage>
        <taxon>Eukaryota</taxon>
        <taxon>Viridiplantae</taxon>
        <taxon>Streptophyta</taxon>
        <taxon>Embryophyta</taxon>
        <taxon>Tracheophyta</taxon>
        <taxon>Spermatophyta</taxon>
        <taxon>Magnoliopsida</taxon>
        <taxon>Liliopsida</taxon>
        <taxon>Poales</taxon>
        <taxon>Poaceae</taxon>
        <taxon>PACMAD clade</taxon>
        <taxon>Panicoideae</taxon>
        <taxon>Panicodae</taxon>
        <taxon>Paniceae</taxon>
        <taxon>Anthephorinae</taxon>
        <taxon>Digitaria</taxon>
    </lineage>
</organism>
<feature type="region of interest" description="Disordered" evidence="6">
    <location>
        <begin position="66"/>
        <end position="161"/>
    </location>
</feature>
<sequence length="318" mass="34490">MEAHEERDNNKVVKTWVKQVRDTAYDVEDTLQDFAVRVQRPSWWPCVAKKMKELRANGSSLYLQSSPQASLSVAHDPNSKSRSKSNSSSDREPESSQLSPRNGIGPVSTQHSNLSAMRGLPSRHLKRHGRITREAELNLPLPARTNDLTHSPIGGEKADPKQWTTGLINNCAFRDRSHGYTACTPVPNSGCKLAVANLRHSPQLVTPNRNGTLLLSSDASSPPDNKYHTVVDQHPDAAREKLAGTPPTKQAGAYGTAYPPQWSATVTIAGNRHTPSSQSQSQVTNVPATGTTQGFSQKLAPGSLIVAIVEVVRSSVNS</sequence>
<dbReference type="Gene3D" id="1.20.5.4130">
    <property type="match status" value="1"/>
</dbReference>
<feature type="compositionally biased region" description="Basic residues" evidence="6">
    <location>
        <begin position="121"/>
        <end position="130"/>
    </location>
</feature>
<evidence type="ECO:0000256" key="2">
    <source>
        <dbReference type="ARBA" id="ARBA00022614"/>
    </source>
</evidence>
<keyword evidence="5" id="KW-0611">Plant defense</keyword>
<keyword evidence="3" id="KW-0677">Repeat</keyword>
<dbReference type="GO" id="GO:0000166">
    <property type="term" value="F:nucleotide binding"/>
    <property type="evidence" value="ECO:0007669"/>
    <property type="project" value="UniProtKB-KW"/>
</dbReference>
<evidence type="ECO:0000256" key="3">
    <source>
        <dbReference type="ARBA" id="ARBA00022737"/>
    </source>
</evidence>
<evidence type="ECO:0000256" key="5">
    <source>
        <dbReference type="ARBA" id="ARBA00022821"/>
    </source>
</evidence>
<dbReference type="InterPro" id="IPR041118">
    <property type="entry name" value="Rx_N"/>
</dbReference>
<dbReference type="GO" id="GO:0006952">
    <property type="term" value="P:defense response"/>
    <property type="evidence" value="ECO:0007669"/>
    <property type="project" value="UniProtKB-KW"/>
</dbReference>
<dbReference type="Proteomes" id="UP000636709">
    <property type="component" value="Unassembled WGS sequence"/>
</dbReference>
<dbReference type="EMBL" id="JACEFO010000219">
    <property type="protein sequence ID" value="KAF8776246.1"/>
    <property type="molecule type" value="Genomic_DNA"/>
</dbReference>
<evidence type="ECO:0000259" key="7">
    <source>
        <dbReference type="Pfam" id="PF18052"/>
    </source>
</evidence>
<evidence type="ECO:0000313" key="9">
    <source>
        <dbReference type="Proteomes" id="UP000636709"/>
    </source>
</evidence>
<keyword evidence="4" id="KW-0547">Nucleotide-binding</keyword>
<dbReference type="AlphaFoldDB" id="A0A835KY31"/>
<evidence type="ECO:0000313" key="8">
    <source>
        <dbReference type="EMBL" id="KAF8776246.1"/>
    </source>
</evidence>
<evidence type="ECO:0000256" key="1">
    <source>
        <dbReference type="ARBA" id="ARBA00008894"/>
    </source>
</evidence>
<feature type="domain" description="Disease resistance N-terminal" evidence="7">
    <location>
        <begin position="2"/>
        <end position="46"/>
    </location>
</feature>
<accession>A0A835KY31</accession>
<evidence type="ECO:0000256" key="4">
    <source>
        <dbReference type="ARBA" id="ARBA00022741"/>
    </source>
</evidence>
<evidence type="ECO:0000256" key="6">
    <source>
        <dbReference type="SAM" id="MobiDB-lite"/>
    </source>
</evidence>
<comment type="similarity">
    <text evidence="1">Belongs to the disease resistance NB-LRR family.</text>
</comment>
<keyword evidence="9" id="KW-1185">Reference proteome</keyword>